<feature type="transmembrane region" description="Helical" evidence="1">
    <location>
        <begin position="254"/>
        <end position="275"/>
    </location>
</feature>
<feature type="transmembrane region" description="Helical" evidence="1">
    <location>
        <begin position="404"/>
        <end position="427"/>
    </location>
</feature>
<keyword evidence="1" id="KW-0812">Transmembrane</keyword>
<gene>
    <name evidence="3" type="ORF">PEVE_00034378</name>
</gene>
<organism evidence="3 4">
    <name type="scientific">Porites evermanni</name>
    <dbReference type="NCBI Taxonomy" id="104178"/>
    <lineage>
        <taxon>Eukaryota</taxon>
        <taxon>Metazoa</taxon>
        <taxon>Cnidaria</taxon>
        <taxon>Anthozoa</taxon>
        <taxon>Hexacorallia</taxon>
        <taxon>Scleractinia</taxon>
        <taxon>Fungiina</taxon>
        <taxon>Poritidae</taxon>
        <taxon>Porites</taxon>
    </lineage>
</organism>
<feature type="transmembrane region" description="Helical" evidence="1">
    <location>
        <begin position="495"/>
        <end position="514"/>
    </location>
</feature>
<comment type="caution">
    <text evidence="3">The sequence shown here is derived from an EMBL/GenBank/DDBJ whole genome shotgun (WGS) entry which is preliminary data.</text>
</comment>
<sequence length="542" mass="61864">MLEALVAFFVYIAESFTGSVFENSSVTTHCRQDQEDINNSDSQEVERLLPETDALNDFTKLDPENSSDTIFQEFDPPPGCSGSMAWKLSRPAPWKSFVMCFKTVFAMHFLRASSIALLAITVVVLDFKIADLCYEKTFRWNSMPKTIQSIRVTGQAVEGFFIQLWHFFIMLCMFGFSTMKELNLLIITINLLAAFMDACYRLFLQVFGIYKRPWMSYPLNVLFASIVLSNSLIYSQAHHTCTLYSNTKLLKVTTVLALQFVTGIPATFLLVYYIFPWYNKKSEIQKVLIAGASTLILSIPKVMVRAAAPKFDLVHPGVLYLLVSTLYSSSAVVFRVMQAELTNFSLFAALGLGHALVDLVERLTVTMRDYIYEYNYKLLSRCNNRTQTRNFHAAKARTPRSMRFVADVSIQLLLTEPTALVSAVWFIQFYRYMYPDGARPSVSKLVWGFLERCITGLTIDVVVNTLSMWLQVTIFNVAILRVWNSKKMRSHLNANIVSTVVSVLYFTEYVFAIVRAKNDPHTAKRFNFNCTLPFHSSFQMDS</sequence>
<feature type="transmembrane region" description="Helical" evidence="1">
    <location>
        <begin position="182"/>
        <end position="203"/>
    </location>
</feature>
<dbReference type="Proteomes" id="UP001159427">
    <property type="component" value="Unassembled WGS sequence"/>
</dbReference>
<feature type="transmembrane region" description="Helical" evidence="1">
    <location>
        <begin position="318"/>
        <end position="337"/>
    </location>
</feature>
<evidence type="ECO:0000313" key="3">
    <source>
        <dbReference type="EMBL" id="CAH3016969.1"/>
    </source>
</evidence>
<evidence type="ECO:0000256" key="1">
    <source>
        <dbReference type="SAM" id="Phobius"/>
    </source>
</evidence>
<keyword evidence="1" id="KW-0472">Membrane</keyword>
<feature type="transmembrane region" description="Helical" evidence="1">
    <location>
        <begin position="215"/>
        <end position="234"/>
    </location>
</feature>
<evidence type="ECO:0000256" key="2">
    <source>
        <dbReference type="SAM" id="SignalP"/>
    </source>
</evidence>
<protein>
    <submittedName>
        <fullName evidence="3">Uncharacterized protein</fullName>
    </submittedName>
</protein>
<accession>A0ABN8LKZ0</accession>
<feature type="transmembrane region" description="Helical" evidence="1">
    <location>
        <begin position="466"/>
        <end position="483"/>
    </location>
</feature>
<feature type="chain" id="PRO_5045195115" evidence="2">
    <location>
        <begin position="16"/>
        <end position="542"/>
    </location>
</feature>
<dbReference type="EMBL" id="CALNXI010000052">
    <property type="protein sequence ID" value="CAH3016969.1"/>
    <property type="molecule type" value="Genomic_DNA"/>
</dbReference>
<proteinExistence type="predicted"/>
<evidence type="ECO:0000313" key="4">
    <source>
        <dbReference type="Proteomes" id="UP001159427"/>
    </source>
</evidence>
<reference evidence="3 4" key="1">
    <citation type="submission" date="2022-05" db="EMBL/GenBank/DDBJ databases">
        <authorList>
            <consortium name="Genoscope - CEA"/>
            <person name="William W."/>
        </authorList>
    </citation>
    <scope>NUCLEOTIDE SEQUENCE [LARGE SCALE GENOMIC DNA]</scope>
</reference>
<keyword evidence="2" id="KW-0732">Signal</keyword>
<name>A0ABN8LKZ0_9CNID</name>
<feature type="transmembrane region" description="Helical" evidence="1">
    <location>
        <begin position="155"/>
        <end position="176"/>
    </location>
</feature>
<feature type="signal peptide" evidence="2">
    <location>
        <begin position="1"/>
        <end position="15"/>
    </location>
</feature>
<keyword evidence="4" id="KW-1185">Reference proteome</keyword>
<feature type="transmembrane region" description="Helical" evidence="1">
    <location>
        <begin position="287"/>
        <end position="306"/>
    </location>
</feature>
<keyword evidence="1" id="KW-1133">Transmembrane helix</keyword>